<accession>A0A5C5PT74</accession>
<evidence type="ECO:0000313" key="2">
    <source>
        <dbReference type="Proteomes" id="UP000317901"/>
    </source>
</evidence>
<protein>
    <submittedName>
        <fullName evidence="1">DUF3077 domain-containing protein</fullName>
    </submittedName>
</protein>
<gene>
    <name evidence="1" type="ORF">FJD37_20035</name>
</gene>
<dbReference type="AlphaFoldDB" id="A0A5C5PT74"/>
<dbReference type="InterPro" id="IPR021427">
    <property type="entry name" value="DUF3077"/>
</dbReference>
<name>A0A5C5PT74_9PSED</name>
<comment type="caution">
    <text evidence="1">The sequence shown here is derived from an EMBL/GenBank/DDBJ whole genome shotgun (WGS) entry which is preliminary data.</text>
</comment>
<dbReference type="EMBL" id="VFIP01000052">
    <property type="protein sequence ID" value="TWR84322.1"/>
    <property type="molecule type" value="Genomic_DNA"/>
</dbReference>
<sequence>MSPSPLMLTVGGATFGKCNAQDQRLFSVNAGVSSLEALEHASLLMNCINTLSFMGAVDDGNQATAMRWASHYLSEMAKALIDDVTLGLQHARDGDL</sequence>
<organism evidence="1 2">
    <name type="scientific">Pseudomonas saxonica</name>
    <dbReference type="NCBI Taxonomy" id="2600598"/>
    <lineage>
        <taxon>Bacteria</taxon>
        <taxon>Pseudomonadati</taxon>
        <taxon>Pseudomonadota</taxon>
        <taxon>Gammaproteobacteria</taxon>
        <taxon>Pseudomonadales</taxon>
        <taxon>Pseudomonadaceae</taxon>
        <taxon>Pseudomonas</taxon>
    </lineage>
</organism>
<proteinExistence type="predicted"/>
<reference evidence="1 2" key="1">
    <citation type="submission" date="2019-06" db="EMBL/GenBank/DDBJ databases">
        <title>Pseudomonas bimorpha sp. nov. isolated from bovine raw milk and skim milk concentrate.</title>
        <authorList>
            <person name="Hofmann K."/>
            <person name="Huptas C."/>
            <person name="Doll E."/>
            <person name="Scherer S."/>
            <person name="Wenning M."/>
        </authorList>
    </citation>
    <scope>NUCLEOTIDE SEQUENCE [LARGE SCALE GENOMIC DNA]</scope>
    <source>
        <strain evidence="1 2">DSM 108990</strain>
    </source>
</reference>
<dbReference type="OrthoDB" id="7024680at2"/>
<evidence type="ECO:0000313" key="1">
    <source>
        <dbReference type="EMBL" id="TWR84322.1"/>
    </source>
</evidence>
<dbReference type="RefSeq" id="WP_146427128.1">
    <property type="nucleotide sequence ID" value="NZ_VFIP01000052.1"/>
</dbReference>
<dbReference type="Pfam" id="PF11275">
    <property type="entry name" value="DUF3077"/>
    <property type="match status" value="1"/>
</dbReference>
<dbReference type="Proteomes" id="UP000317901">
    <property type="component" value="Unassembled WGS sequence"/>
</dbReference>